<dbReference type="AlphaFoldDB" id="A0A4R4YAX8"/>
<dbReference type="SUPFAM" id="SSF52540">
    <property type="entry name" value="P-loop containing nucleoside triphosphate hydrolases"/>
    <property type="match status" value="1"/>
</dbReference>
<dbReference type="Pfam" id="PF13481">
    <property type="entry name" value="AAA_25"/>
    <property type="match status" value="1"/>
</dbReference>
<proteinExistence type="predicted"/>
<protein>
    <submittedName>
        <fullName evidence="1">AAA family ATPase</fullName>
    </submittedName>
</protein>
<evidence type="ECO:0000313" key="2">
    <source>
        <dbReference type="Proteomes" id="UP000294947"/>
    </source>
</evidence>
<name>A0A4R4YAX8_9PSEU</name>
<dbReference type="OrthoDB" id="4926055at2"/>
<keyword evidence="2" id="KW-1185">Reference proteome</keyword>
<dbReference type="Gene3D" id="3.40.50.300">
    <property type="entry name" value="P-loop containing nucleotide triphosphate hydrolases"/>
    <property type="match status" value="1"/>
</dbReference>
<dbReference type="InterPro" id="IPR027417">
    <property type="entry name" value="P-loop_NTPase"/>
</dbReference>
<gene>
    <name evidence="1" type="ORF">E1288_35665</name>
</gene>
<accession>A0A4R4YAX8</accession>
<evidence type="ECO:0000313" key="1">
    <source>
        <dbReference type="EMBL" id="TDD40272.1"/>
    </source>
</evidence>
<dbReference type="EMBL" id="SMKW01000071">
    <property type="protein sequence ID" value="TDD40272.1"/>
    <property type="molecule type" value="Genomic_DNA"/>
</dbReference>
<reference evidence="1 2" key="1">
    <citation type="submission" date="2019-03" db="EMBL/GenBank/DDBJ databases">
        <title>Draft genome sequences of novel Actinobacteria.</title>
        <authorList>
            <person name="Sahin N."/>
            <person name="Ay H."/>
            <person name="Saygin H."/>
        </authorList>
    </citation>
    <scope>NUCLEOTIDE SEQUENCE [LARGE SCALE GENOMIC DNA]</scope>
    <source>
        <strain evidence="1 2">7K502</strain>
    </source>
</reference>
<sequence>MRYGRENSDAASWYDPADGVVYPAGNTVNAALEEKARREQQDREAAKVLRIDGGRPTEPVRRVAWRKASDFDIKRRKWAWQDRVPLGEVTLWVGHAGIGKSLAAAWLSAQITRGALAGELRGKPAPVMYLATEDSWELSLAPRLLAAGADMDNVLALHTETFVGEDIAEGTLSLAVDIPSLRQAVEKTGARVIVLDALLSAMSGFDLAKQGIVRSLLEPLSRLAQDLAVAVVGVAHFRKSGGTEPLLMISGSAEFGQVVRSAVGFARDPDAEDGSCVMSMIKSNVASLRTPSLRYVVAPASVRAEDGLPTEVGRFELVGESDQDVSALLNHGPVSADEQSERSESRAWLMAYLRDCGGRAEAGDVIRAAEAAGLSKDKVKKARVKIGAKTEKVGFAGRWEWVLPEGAVEGAEDARDIAQAPPAPSGTFQTLCAGACGLPLGDEPDNQGGFHAECHPVGRQ</sequence>
<organism evidence="1 2">
    <name type="scientific">Saccharopolyspora elongata</name>
    <dbReference type="NCBI Taxonomy" id="2530387"/>
    <lineage>
        <taxon>Bacteria</taxon>
        <taxon>Bacillati</taxon>
        <taxon>Actinomycetota</taxon>
        <taxon>Actinomycetes</taxon>
        <taxon>Pseudonocardiales</taxon>
        <taxon>Pseudonocardiaceae</taxon>
        <taxon>Saccharopolyspora</taxon>
    </lineage>
</organism>
<comment type="caution">
    <text evidence="1">The sequence shown here is derived from an EMBL/GenBank/DDBJ whole genome shotgun (WGS) entry which is preliminary data.</text>
</comment>
<dbReference type="Proteomes" id="UP000294947">
    <property type="component" value="Unassembled WGS sequence"/>
</dbReference>